<evidence type="ECO:0000313" key="2">
    <source>
        <dbReference type="EMBL" id="SVD56285.1"/>
    </source>
</evidence>
<feature type="compositionally biased region" description="Pro residues" evidence="1">
    <location>
        <begin position="16"/>
        <end position="31"/>
    </location>
</feature>
<gene>
    <name evidence="2" type="ORF">METZ01_LOCUS409139</name>
</gene>
<dbReference type="GO" id="GO:0004222">
    <property type="term" value="F:metalloendopeptidase activity"/>
    <property type="evidence" value="ECO:0007669"/>
    <property type="project" value="InterPro"/>
</dbReference>
<evidence type="ECO:0000256" key="1">
    <source>
        <dbReference type="SAM" id="MobiDB-lite"/>
    </source>
</evidence>
<dbReference type="AlphaFoldDB" id="A0A382WD57"/>
<dbReference type="GO" id="GO:0004176">
    <property type="term" value="F:ATP-dependent peptidase activity"/>
    <property type="evidence" value="ECO:0007669"/>
    <property type="project" value="InterPro"/>
</dbReference>
<name>A0A382WD57_9ZZZZ</name>
<accession>A0A382WD57</accession>
<dbReference type="GO" id="GO:0005524">
    <property type="term" value="F:ATP binding"/>
    <property type="evidence" value="ECO:0007669"/>
    <property type="project" value="InterPro"/>
</dbReference>
<dbReference type="SUPFAM" id="SSF140990">
    <property type="entry name" value="FtsH protease domain-like"/>
    <property type="match status" value="1"/>
</dbReference>
<proteinExistence type="predicted"/>
<feature type="non-terminal residue" evidence="2">
    <location>
        <position position="219"/>
    </location>
</feature>
<sequence>MGFFDKFRQPKRPRPRNSPTPLQPSSPPPDEVWPWPDIDRPVVQLVQRRVAFHEAGHAVVARCFGIEVMDLSIRRRVRSLGRVTPVATPAWQQVEKYGDLRRLADESPESRLRTPVDVLHPRSLFDYEESLQAELHTCLAGAVAEEMQFSSCTGGRGDWRRFHLQVSCCYGDLNGFVSGSSIALLRHRYWNSCKEILTKPENWTWVKAVAKAAVRSEHG</sequence>
<dbReference type="Gene3D" id="1.20.58.760">
    <property type="entry name" value="Peptidase M41"/>
    <property type="match status" value="1"/>
</dbReference>
<organism evidence="2">
    <name type="scientific">marine metagenome</name>
    <dbReference type="NCBI Taxonomy" id="408172"/>
    <lineage>
        <taxon>unclassified sequences</taxon>
        <taxon>metagenomes</taxon>
        <taxon>ecological metagenomes</taxon>
    </lineage>
</organism>
<dbReference type="EMBL" id="UINC01158639">
    <property type="protein sequence ID" value="SVD56285.1"/>
    <property type="molecule type" value="Genomic_DNA"/>
</dbReference>
<dbReference type="GO" id="GO:0006508">
    <property type="term" value="P:proteolysis"/>
    <property type="evidence" value="ECO:0007669"/>
    <property type="project" value="InterPro"/>
</dbReference>
<evidence type="ECO:0008006" key="3">
    <source>
        <dbReference type="Google" id="ProtNLM"/>
    </source>
</evidence>
<dbReference type="InterPro" id="IPR037219">
    <property type="entry name" value="Peptidase_M41-like"/>
</dbReference>
<feature type="region of interest" description="Disordered" evidence="1">
    <location>
        <begin position="1"/>
        <end position="33"/>
    </location>
</feature>
<protein>
    <recommendedName>
        <fullName evidence="3">Peptidase M41 domain-containing protein</fullName>
    </recommendedName>
</protein>
<reference evidence="2" key="1">
    <citation type="submission" date="2018-05" db="EMBL/GenBank/DDBJ databases">
        <authorList>
            <person name="Lanie J.A."/>
            <person name="Ng W.-L."/>
            <person name="Kazmierczak K.M."/>
            <person name="Andrzejewski T.M."/>
            <person name="Davidsen T.M."/>
            <person name="Wayne K.J."/>
            <person name="Tettelin H."/>
            <person name="Glass J.I."/>
            <person name="Rusch D."/>
            <person name="Podicherti R."/>
            <person name="Tsui H.-C.T."/>
            <person name="Winkler M.E."/>
        </authorList>
    </citation>
    <scope>NUCLEOTIDE SEQUENCE</scope>
</reference>